<organism evidence="3 4">
    <name type="scientific">Reticulomyxa filosa</name>
    <dbReference type="NCBI Taxonomy" id="46433"/>
    <lineage>
        <taxon>Eukaryota</taxon>
        <taxon>Sar</taxon>
        <taxon>Rhizaria</taxon>
        <taxon>Retaria</taxon>
        <taxon>Foraminifera</taxon>
        <taxon>Monothalamids</taxon>
        <taxon>Reticulomyxidae</taxon>
        <taxon>Reticulomyxa</taxon>
    </lineage>
</organism>
<feature type="compositionally biased region" description="Polar residues" evidence="1">
    <location>
        <begin position="469"/>
        <end position="491"/>
    </location>
</feature>
<gene>
    <name evidence="3" type="ORF">RFI_00588</name>
</gene>
<evidence type="ECO:0000313" key="4">
    <source>
        <dbReference type="Proteomes" id="UP000023152"/>
    </source>
</evidence>
<dbReference type="Proteomes" id="UP000023152">
    <property type="component" value="Unassembled WGS sequence"/>
</dbReference>
<accession>X6PEL2</accession>
<keyword evidence="4" id="KW-1185">Reference proteome</keyword>
<dbReference type="SUPFAM" id="SSF55797">
    <property type="entry name" value="PR-1-like"/>
    <property type="match status" value="1"/>
</dbReference>
<comment type="caution">
    <text evidence="3">The sequence shown here is derived from an EMBL/GenBank/DDBJ whole genome shotgun (WGS) entry which is preliminary data.</text>
</comment>
<feature type="region of interest" description="Disordered" evidence="1">
    <location>
        <begin position="468"/>
        <end position="526"/>
    </location>
</feature>
<proteinExistence type="predicted"/>
<evidence type="ECO:0000313" key="3">
    <source>
        <dbReference type="EMBL" id="ETO36474.1"/>
    </source>
</evidence>
<evidence type="ECO:0000259" key="2">
    <source>
        <dbReference type="SMART" id="SM00198"/>
    </source>
</evidence>
<reference evidence="3 4" key="1">
    <citation type="journal article" date="2013" name="Curr. Biol.">
        <title>The Genome of the Foraminiferan Reticulomyxa filosa.</title>
        <authorList>
            <person name="Glockner G."/>
            <person name="Hulsmann N."/>
            <person name="Schleicher M."/>
            <person name="Noegel A.A."/>
            <person name="Eichinger L."/>
            <person name="Gallinger C."/>
            <person name="Pawlowski J."/>
            <person name="Sierra R."/>
            <person name="Euteneuer U."/>
            <person name="Pillet L."/>
            <person name="Moustafa A."/>
            <person name="Platzer M."/>
            <person name="Groth M."/>
            <person name="Szafranski K."/>
            <person name="Schliwa M."/>
        </authorList>
    </citation>
    <scope>NUCLEOTIDE SEQUENCE [LARGE SCALE GENOMIC DNA]</scope>
</reference>
<dbReference type="EMBL" id="ASPP01000620">
    <property type="protein sequence ID" value="ETO36474.1"/>
    <property type="molecule type" value="Genomic_DNA"/>
</dbReference>
<protein>
    <recommendedName>
        <fullName evidence="2">SCP domain-containing protein</fullName>
    </recommendedName>
</protein>
<evidence type="ECO:0000256" key="1">
    <source>
        <dbReference type="SAM" id="MobiDB-lite"/>
    </source>
</evidence>
<feature type="domain" description="SCP" evidence="2">
    <location>
        <begin position="59"/>
        <end position="228"/>
    </location>
</feature>
<dbReference type="AlphaFoldDB" id="X6PEL2"/>
<feature type="compositionally biased region" description="Polar residues" evidence="1">
    <location>
        <begin position="499"/>
        <end position="526"/>
    </location>
</feature>
<dbReference type="CDD" id="cd05380">
    <property type="entry name" value="CAP_euk"/>
    <property type="match status" value="1"/>
</dbReference>
<sequence length="755" mass="86643">MAIETFSICVYCVAVLLLVTIRINAFELENVNFSPVKQNAIVNTSQLDKRTDVTEPGFNWRYALLSAHNIIRSFVGNGNLLSYGYPRAVDMQELVYSYNMSIITMTHAGKCVYQKNSVRNDLVKFLFDSNLLEFKGEYLDLSFYPTQESIAWFPNAQNLTHELLQELIVSKWLNEYKNYSYSLSRCNGKSDVSSCLELINVLWSKTRYLSCGVNICNQLTFPNENNRVEVQCGICGMRLLAGLFNNSISSLCLIVCLFLCAPRTNEELTCNSLSVMQLCPLKCNICTAKDLSGEANCNYVAVPPVYRLGWYSSLQIINNHVTCPVGYRLPHSFNETINWLYSSDISKIEMVVPKFDHKTYFPYGVALQYPNGSCPCDWCPATQPSCRTCIYPAIVSHNGVKWFVQCLFQLHLRFWRLRATLAMFIRSKKYHINVCIFYSSILSIISIHFCAKWNELVFRLAPSAVPTLRPTTKSPTKSIATTKRPSKNPTKLPTKRPSKQPTSNPVKRSTVNPSNQPSFLPSESPTASPTNYFYQLVCLLPQFEDRYHNGSEQRRRMLSQSITHPTLLTLGEINKEETRQYRQLKTINSQNSRYGIVFTLQNTYPVGYYLQRIETILFFSYANINKSETNDHVASLLNESIHTINVFVNWKKVEGTAIRQYTLTLKPEEDRVFISIEFIPLQLLIASKEKQLIVSDFSNLLFQTKQKGLIFKYKFFMKNHKVNNNYQNEIFIAETNNETIQSPFSIPMRIYLASS</sequence>
<dbReference type="InterPro" id="IPR035940">
    <property type="entry name" value="CAP_sf"/>
</dbReference>
<dbReference type="InterPro" id="IPR014044">
    <property type="entry name" value="CAP_dom"/>
</dbReference>
<dbReference type="Pfam" id="PF00188">
    <property type="entry name" value="CAP"/>
    <property type="match status" value="1"/>
</dbReference>
<dbReference type="SMART" id="SM00198">
    <property type="entry name" value="SCP"/>
    <property type="match status" value="1"/>
</dbReference>
<name>X6PEL2_RETFI</name>
<dbReference type="Gene3D" id="3.40.33.10">
    <property type="entry name" value="CAP"/>
    <property type="match status" value="1"/>
</dbReference>